<dbReference type="EMBL" id="JAQIZT010000011">
    <property type="protein sequence ID" value="KAJ6979996.1"/>
    <property type="molecule type" value="Genomic_DNA"/>
</dbReference>
<comment type="caution">
    <text evidence="1">The sequence shown here is derived from an EMBL/GenBank/DDBJ whole genome shotgun (WGS) entry which is preliminary data.</text>
</comment>
<evidence type="ECO:0000313" key="2">
    <source>
        <dbReference type="Proteomes" id="UP001164929"/>
    </source>
</evidence>
<dbReference type="AlphaFoldDB" id="A0AAD6M764"/>
<gene>
    <name evidence="1" type="ORF">NC653_027967</name>
</gene>
<organism evidence="1 2">
    <name type="scientific">Populus alba x Populus x berolinensis</name>
    <dbReference type="NCBI Taxonomy" id="444605"/>
    <lineage>
        <taxon>Eukaryota</taxon>
        <taxon>Viridiplantae</taxon>
        <taxon>Streptophyta</taxon>
        <taxon>Embryophyta</taxon>
        <taxon>Tracheophyta</taxon>
        <taxon>Spermatophyta</taxon>
        <taxon>Magnoliopsida</taxon>
        <taxon>eudicotyledons</taxon>
        <taxon>Gunneridae</taxon>
        <taxon>Pentapetalae</taxon>
        <taxon>rosids</taxon>
        <taxon>fabids</taxon>
        <taxon>Malpighiales</taxon>
        <taxon>Salicaceae</taxon>
        <taxon>Saliceae</taxon>
        <taxon>Populus</taxon>
    </lineage>
</organism>
<evidence type="ECO:0000313" key="1">
    <source>
        <dbReference type="EMBL" id="KAJ6979996.1"/>
    </source>
</evidence>
<accession>A0AAD6M764</accession>
<name>A0AAD6M764_9ROSI</name>
<dbReference type="Proteomes" id="UP001164929">
    <property type="component" value="Chromosome 11"/>
</dbReference>
<sequence>MEQSSAALTKLFSLTIDLIRAVVTVFP</sequence>
<reference evidence="1" key="1">
    <citation type="journal article" date="2023" name="Mol. Ecol. Resour.">
        <title>Chromosome-level genome assembly of a triploid poplar Populus alba 'Berolinensis'.</title>
        <authorList>
            <person name="Chen S."/>
            <person name="Yu Y."/>
            <person name="Wang X."/>
            <person name="Wang S."/>
            <person name="Zhang T."/>
            <person name="Zhou Y."/>
            <person name="He R."/>
            <person name="Meng N."/>
            <person name="Wang Y."/>
            <person name="Liu W."/>
            <person name="Liu Z."/>
            <person name="Liu J."/>
            <person name="Guo Q."/>
            <person name="Huang H."/>
            <person name="Sederoff R.R."/>
            <person name="Wang G."/>
            <person name="Qu G."/>
            <person name="Chen S."/>
        </authorList>
    </citation>
    <scope>NUCLEOTIDE SEQUENCE</scope>
    <source>
        <strain evidence="1">SC-2020</strain>
    </source>
</reference>
<proteinExistence type="predicted"/>
<keyword evidence="2" id="KW-1185">Reference proteome</keyword>
<protein>
    <submittedName>
        <fullName evidence="1">Uncharacterized protein</fullName>
    </submittedName>
</protein>